<proteinExistence type="predicted"/>
<evidence type="ECO:0000313" key="2">
    <source>
        <dbReference type="EMBL" id="GII21835.1"/>
    </source>
</evidence>
<dbReference type="EMBL" id="BOON01000013">
    <property type="protein sequence ID" value="GII21835.1"/>
    <property type="molecule type" value="Genomic_DNA"/>
</dbReference>
<accession>A0A8J3T785</accession>
<protein>
    <submittedName>
        <fullName evidence="2">Uncharacterized protein</fullName>
    </submittedName>
</protein>
<comment type="caution">
    <text evidence="2">The sequence shown here is derived from an EMBL/GenBank/DDBJ whole genome shotgun (WGS) entry which is preliminary data.</text>
</comment>
<name>A0A8J3T785_9ACTN</name>
<dbReference type="AlphaFoldDB" id="A0A8J3T785"/>
<organism evidence="2 3">
    <name type="scientific">Planosporangium mesophilum</name>
    <dbReference type="NCBI Taxonomy" id="689768"/>
    <lineage>
        <taxon>Bacteria</taxon>
        <taxon>Bacillati</taxon>
        <taxon>Actinomycetota</taxon>
        <taxon>Actinomycetes</taxon>
        <taxon>Micromonosporales</taxon>
        <taxon>Micromonosporaceae</taxon>
        <taxon>Planosporangium</taxon>
    </lineage>
</organism>
<dbReference type="Proteomes" id="UP000599074">
    <property type="component" value="Unassembled WGS sequence"/>
</dbReference>
<evidence type="ECO:0000256" key="1">
    <source>
        <dbReference type="SAM" id="MobiDB-lite"/>
    </source>
</evidence>
<reference evidence="2" key="1">
    <citation type="submission" date="2021-01" db="EMBL/GenBank/DDBJ databases">
        <title>Whole genome shotgun sequence of Planosporangium mesophilum NBRC 109066.</title>
        <authorList>
            <person name="Komaki H."/>
            <person name="Tamura T."/>
        </authorList>
    </citation>
    <scope>NUCLEOTIDE SEQUENCE</scope>
    <source>
        <strain evidence="2">NBRC 109066</strain>
    </source>
</reference>
<gene>
    <name evidence="2" type="ORF">Pme01_14320</name>
</gene>
<feature type="region of interest" description="Disordered" evidence="1">
    <location>
        <begin position="49"/>
        <end position="77"/>
    </location>
</feature>
<keyword evidence="3" id="KW-1185">Reference proteome</keyword>
<evidence type="ECO:0000313" key="3">
    <source>
        <dbReference type="Proteomes" id="UP000599074"/>
    </source>
</evidence>
<sequence>MPVDVTLMMASSGSWIAGSGTVSTRTSRFPCQVTAFIAASFRSGGGGDHLRAPQAMDNSAHASGYPGWIRRNRAAEP</sequence>